<dbReference type="InterPro" id="IPR032675">
    <property type="entry name" value="LRR_dom_sf"/>
</dbReference>
<evidence type="ECO:0000259" key="1">
    <source>
        <dbReference type="Pfam" id="PF12937"/>
    </source>
</evidence>
<comment type="caution">
    <text evidence="2">The sequence shown here is derived from an EMBL/GenBank/DDBJ whole genome shotgun (WGS) entry which is preliminary data.</text>
</comment>
<organism evidence="2 3">
    <name type="scientific">Dioszegia hungarica</name>
    <dbReference type="NCBI Taxonomy" id="4972"/>
    <lineage>
        <taxon>Eukaryota</taxon>
        <taxon>Fungi</taxon>
        <taxon>Dikarya</taxon>
        <taxon>Basidiomycota</taxon>
        <taxon>Agaricomycotina</taxon>
        <taxon>Tremellomycetes</taxon>
        <taxon>Tremellales</taxon>
        <taxon>Bulleribasidiaceae</taxon>
        <taxon>Dioszegia</taxon>
    </lineage>
</organism>
<dbReference type="SUPFAM" id="SSF81383">
    <property type="entry name" value="F-box domain"/>
    <property type="match status" value="1"/>
</dbReference>
<feature type="domain" description="F-box" evidence="1">
    <location>
        <begin position="23"/>
        <end position="57"/>
    </location>
</feature>
<proteinExistence type="predicted"/>
<reference evidence="2" key="1">
    <citation type="journal article" date="2022" name="G3 (Bethesda)">
        <title>High quality genome of the basidiomycete yeast Dioszegia hungarica PDD-24b-2 isolated from cloud water.</title>
        <authorList>
            <person name="Jarrige D."/>
            <person name="Haridas S."/>
            <person name="Bleykasten-Grosshans C."/>
            <person name="Joly M."/>
            <person name="Nadalig T."/>
            <person name="Sancelme M."/>
            <person name="Vuilleumier S."/>
            <person name="Grigoriev I.V."/>
            <person name="Amato P."/>
            <person name="Bringel F."/>
        </authorList>
    </citation>
    <scope>NUCLEOTIDE SEQUENCE</scope>
    <source>
        <strain evidence="2">PDD-24b-2</strain>
    </source>
</reference>
<dbReference type="InterPro" id="IPR036047">
    <property type="entry name" value="F-box-like_dom_sf"/>
</dbReference>
<dbReference type="Pfam" id="PF12937">
    <property type="entry name" value="F-box-like"/>
    <property type="match status" value="1"/>
</dbReference>
<dbReference type="InterPro" id="IPR001810">
    <property type="entry name" value="F-box_dom"/>
</dbReference>
<dbReference type="SUPFAM" id="SSF52047">
    <property type="entry name" value="RNI-like"/>
    <property type="match status" value="1"/>
</dbReference>
<dbReference type="GeneID" id="77729228"/>
<evidence type="ECO:0000313" key="2">
    <source>
        <dbReference type="EMBL" id="KAI9633617.1"/>
    </source>
</evidence>
<accession>A0AA38H2T0</accession>
<dbReference type="Proteomes" id="UP001164286">
    <property type="component" value="Unassembled WGS sequence"/>
</dbReference>
<dbReference type="RefSeq" id="XP_052943394.1">
    <property type="nucleotide sequence ID" value="XM_053090023.1"/>
</dbReference>
<dbReference type="Gene3D" id="3.80.10.10">
    <property type="entry name" value="Ribonuclease Inhibitor"/>
    <property type="match status" value="1"/>
</dbReference>
<sequence length="410" mass="46655">MDQLTIPAHLDTDAEPKAKPTLLSLPEHVLYQIATYGDEKSVWRVMATCRAWRAAAERALDPHLGELEVVVLPRLFEDIYTPPSVPEEADEERCHGLQTRSEHIIAFHRDYPRALELLRRCTVELYYDTINDLYMPSDFCGADLEQLTVHYRDRAVYFYNCGNDLAPWFSHILFPNLTHLTIAATTRTHAYFDSYANSVPALRELTLVAHNRDGLEPYWGAEDALRPIKRFEHLERITLSGDDVMVLAMLSTFAANFSTLLYVTLYTPDASSESIGVTITHYLSQCPRLKGLALITPNRDNVLSTLAFMHTQDIDDDHVDVSHDDLEMLVLEGSDLSWLSKDSGFWVEFPCLERITFVDPAAGASIRKQDVLPLFECYDTLKRIEWTAERPVDPFGPVETKGRGKAHDRP</sequence>
<evidence type="ECO:0000313" key="3">
    <source>
        <dbReference type="Proteomes" id="UP001164286"/>
    </source>
</evidence>
<dbReference type="AlphaFoldDB" id="A0AA38H2T0"/>
<keyword evidence="3" id="KW-1185">Reference proteome</keyword>
<dbReference type="EMBL" id="JAKWFO010000008">
    <property type="protein sequence ID" value="KAI9633617.1"/>
    <property type="molecule type" value="Genomic_DNA"/>
</dbReference>
<protein>
    <recommendedName>
        <fullName evidence="1">F-box domain-containing protein</fullName>
    </recommendedName>
</protein>
<gene>
    <name evidence="2" type="ORF">MKK02DRAFT_38275</name>
</gene>
<name>A0AA38H2T0_9TREE</name>